<name>A0A285P726_9BACI</name>
<dbReference type="Proteomes" id="UP000219356">
    <property type="component" value="Unassembled WGS sequence"/>
</dbReference>
<gene>
    <name evidence="2" type="ORF">SAMN05421503_3285</name>
</gene>
<dbReference type="InterPro" id="IPR036010">
    <property type="entry name" value="2Fe-2S_ferredoxin-like_sf"/>
</dbReference>
<keyword evidence="3" id="KW-1185">Reference proteome</keyword>
<sequence>MKSMRVQEHPILGNSEKKEAVTIYFDGKPYTAYTGDTVASALLASGVRTLRKHEETASPRGIYCNIGHCFECRVQLNGSETVRACLTTVADGMYVTSLTLPKGASI</sequence>
<keyword evidence="1" id="KW-0560">Oxidoreductase</keyword>
<dbReference type="GO" id="GO:0016491">
    <property type="term" value="F:oxidoreductase activity"/>
    <property type="evidence" value="ECO:0007669"/>
    <property type="project" value="UniProtKB-KW"/>
</dbReference>
<accession>A0A285P726</accession>
<reference evidence="3" key="1">
    <citation type="submission" date="2017-09" db="EMBL/GenBank/DDBJ databases">
        <authorList>
            <person name="Varghese N."/>
            <person name="Submissions S."/>
        </authorList>
    </citation>
    <scope>NUCLEOTIDE SEQUENCE [LARGE SCALE GENOMIC DNA]</scope>
    <source>
        <strain evidence="3">CGMCC 1.8913</strain>
    </source>
</reference>
<dbReference type="SUPFAM" id="SSF54292">
    <property type="entry name" value="2Fe-2S ferredoxin-like"/>
    <property type="match status" value="1"/>
</dbReference>
<dbReference type="Pfam" id="PF13510">
    <property type="entry name" value="Fer2_4"/>
    <property type="match status" value="1"/>
</dbReference>
<proteinExistence type="predicted"/>
<dbReference type="Gene3D" id="3.10.20.440">
    <property type="entry name" value="2Fe-2S iron-sulphur cluster binding domain, sarcosine oxidase, alpha subunit, N-terminal domain"/>
    <property type="match status" value="1"/>
</dbReference>
<protein>
    <submittedName>
        <fullName evidence="2">Sarcosine oxidase subunit alpha</fullName>
    </submittedName>
</protein>
<dbReference type="InterPro" id="IPR042204">
    <property type="entry name" value="2Fe-2S-bd_N"/>
</dbReference>
<evidence type="ECO:0000313" key="2">
    <source>
        <dbReference type="EMBL" id="SNZ17549.1"/>
    </source>
</evidence>
<organism evidence="2 3">
    <name type="scientific">Terribacillus aidingensis</name>
    <dbReference type="NCBI Taxonomy" id="586416"/>
    <lineage>
        <taxon>Bacteria</taxon>
        <taxon>Bacillati</taxon>
        <taxon>Bacillota</taxon>
        <taxon>Bacilli</taxon>
        <taxon>Bacillales</taxon>
        <taxon>Bacillaceae</taxon>
        <taxon>Terribacillus</taxon>
    </lineage>
</organism>
<evidence type="ECO:0000256" key="1">
    <source>
        <dbReference type="ARBA" id="ARBA00023002"/>
    </source>
</evidence>
<dbReference type="GO" id="GO:0051536">
    <property type="term" value="F:iron-sulfur cluster binding"/>
    <property type="evidence" value="ECO:0007669"/>
    <property type="project" value="InterPro"/>
</dbReference>
<dbReference type="AlphaFoldDB" id="A0A285P726"/>
<dbReference type="EMBL" id="OBEK01000006">
    <property type="protein sequence ID" value="SNZ17549.1"/>
    <property type="molecule type" value="Genomic_DNA"/>
</dbReference>
<evidence type="ECO:0000313" key="3">
    <source>
        <dbReference type="Proteomes" id="UP000219356"/>
    </source>
</evidence>